<dbReference type="EMBL" id="JASGBH010000004">
    <property type="protein sequence ID" value="MDI9233538.1"/>
    <property type="molecule type" value="Genomic_DNA"/>
</dbReference>
<dbReference type="RefSeq" id="WP_283223939.1">
    <property type="nucleotide sequence ID" value="NZ_JASGBH010000004.1"/>
</dbReference>
<feature type="domain" description="Alcohol dehydrogenase iron-type/glycerol dehydrogenase GldA" evidence="5">
    <location>
        <begin position="10"/>
        <end position="176"/>
    </location>
</feature>
<evidence type="ECO:0000313" key="8">
    <source>
        <dbReference type="Proteomes" id="UP001431902"/>
    </source>
</evidence>
<evidence type="ECO:0000259" key="6">
    <source>
        <dbReference type="Pfam" id="PF25137"/>
    </source>
</evidence>
<reference evidence="7" key="1">
    <citation type="submission" date="2023-05" db="EMBL/GenBank/DDBJ databases">
        <title>Limnohabitans sp. strain HM2-2 Genome sequencing and assembly.</title>
        <authorList>
            <person name="Jung Y."/>
        </authorList>
    </citation>
    <scope>NUCLEOTIDE SEQUENCE</scope>
    <source>
        <strain evidence="7">HM2-2</strain>
    </source>
</reference>
<evidence type="ECO:0000256" key="2">
    <source>
        <dbReference type="ARBA" id="ARBA00007358"/>
    </source>
</evidence>
<organism evidence="7 8">
    <name type="scientific">Limnohabitans lacus</name>
    <dbReference type="NCBI Taxonomy" id="3045173"/>
    <lineage>
        <taxon>Bacteria</taxon>
        <taxon>Pseudomonadati</taxon>
        <taxon>Pseudomonadota</taxon>
        <taxon>Betaproteobacteria</taxon>
        <taxon>Burkholderiales</taxon>
        <taxon>Comamonadaceae</taxon>
        <taxon>Limnohabitans</taxon>
    </lineage>
</organism>
<dbReference type="InterPro" id="IPR056798">
    <property type="entry name" value="ADH_Fe_C"/>
</dbReference>
<dbReference type="InterPro" id="IPR018211">
    <property type="entry name" value="ADH_Fe_CS"/>
</dbReference>
<feature type="domain" description="Fe-containing alcohol dehydrogenase-like C-terminal" evidence="6">
    <location>
        <begin position="187"/>
        <end position="369"/>
    </location>
</feature>
<evidence type="ECO:0000313" key="7">
    <source>
        <dbReference type="EMBL" id="MDI9233538.1"/>
    </source>
</evidence>
<keyword evidence="4" id="KW-0520">NAD</keyword>
<sequence>MSFINYVTQIQIDFGAISLLKAECERVGITRPLIVTDAGVKAVGILDKALAALPGLQVSVFDQTPSNPTEAAVRAAAAVYKQHNCDGLIALGGGSSIDCAKGVSIAATHEGPLKTYATIEGGSLKITDRVAPLIAVPTTAGTGSEVARGAILIVDDGRKLGFHSWFIVPRAAICDPELTLGLPPMLTAATGMDAVAHCMETFMAAPFNPPADGIALDGLQRAWAHIERATTNGQDREARLNMMSASMQGAMAFQKGLGCVHSLSHSLGGVNPRLHHGTLNAMFLPAVVTFNASAETVQKDNRLNRMAQAMGLQSGSDIPEAIKDMNARLGLPTGLGAMGVTESLFDQVITGALADHCHKTNPRIASAGEYRDMLLSSL</sequence>
<keyword evidence="3" id="KW-0560">Oxidoreductase</keyword>
<dbReference type="InterPro" id="IPR001670">
    <property type="entry name" value="ADH_Fe/GldA"/>
</dbReference>
<name>A0ABT6X6C5_9BURK</name>
<dbReference type="Gene3D" id="3.40.50.1970">
    <property type="match status" value="1"/>
</dbReference>
<proteinExistence type="inferred from homology"/>
<comment type="caution">
    <text evidence="7">The sequence shown here is derived from an EMBL/GenBank/DDBJ whole genome shotgun (WGS) entry which is preliminary data.</text>
</comment>
<evidence type="ECO:0000256" key="3">
    <source>
        <dbReference type="ARBA" id="ARBA00023002"/>
    </source>
</evidence>
<evidence type="ECO:0000259" key="5">
    <source>
        <dbReference type="Pfam" id="PF00465"/>
    </source>
</evidence>
<dbReference type="Pfam" id="PF00465">
    <property type="entry name" value="Fe-ADH"/>
    <property type="match status" value="1"/>
</dbReference>
<dbReference type="Gene3D" id="1.20.1090.10">
    <property type="entry name" value="Dehydroquinate synthase-like - alpha domain"/>
    <property type="match status" value="1"/>
</dbReference>
<dbReference type="PANTHER" id="PTHR11496">
    <property type="entry name" value="ALCOHOL DEHYDROGENASE"/>
    <property type="match status" value="1"/>
</dbReference>
<dbReference type="PANTHER" id="PTHR11496:SF102">
    <property type="entry name" value="ALCOHOL DEHYDROGENASE 4"/>
    <property type="match status" value="1"/>
</dbReference>
<dbReference type="Pfam" id="PF25137">
    <property type="entry name" value="ADH_Fe_C"/>
    <property type="match status" value="1"/>
</dbReference>
<accession>A0ABT6X6C5</accession>
<evidence type="ECO:0000256" key="1">
    <source>
        <dbReference type="ARBA" id="ARBA00001962"/>
    </source>
</evidence>
<comment type="cofactor">
    <cofactor evidence="1">
        <name>Fe cation</name>
        <dbReference type="ChEBI" id="CHEBI:24875"/>
    </cofactor>
</comment>
<gene>
    <name evidence="7" type="ORF">QLQ16_06785</name>
</gene>
<dbReference type="CDD" id="cd14861">
    <property type="entry name" value="Fe-ADH-like"/>
    <property type="match status" value="1"/>
</dbReference>
<protein>
    <submittedName>
        <fullName evidence="7">Iron-containing alcohol dehydrogenase</fullName>
    </submittedName>
</protein>
<dbReference type="SUPFAM" id="SSF56796">
    <property type="entry name" value="Dehydroquinate synthase-like"/>
    <property type="match status" value="1"/>
</dbReference>
<dbReference type="Proteomes" id="UP001431902">
    <property type="component" value="Unassembled WGS sequence"/>
</dbReference>
<dbReference type="InterPro" id="IPR039697">
    <property type="entry name" value="Alcohol_dehydrogenase_Fe"/>
</dbReference>
<keyword evidence="8" id="KW-1185">Reference proteome</keyword>
<comment type="similarity">
    <text evidence="2">Belongs to the iron-containing alcohol dehydrogenase family.</text>
</comment>
<evidence type="ECO:0000256" key="4">
    <source>
        <dbReference type="ARBA" id="ARBA00023027"/>
    </source>
</evidence>
<dbReference type="PROSITE" id="PS00913">
    <property type="entry name" value="ADH_IRON_1"/>
    <property type="match status" value="1"/>
</dbReference>